<keyword evidence="4" id="KW-0597">Phosphoprotein</keyword>
<evidence type="ECO:0000256" key="3">
    <source>
        <dbReference type="ARBA" id="ARBA00012438"/>
    </source>
</evidence>
<comment type="subcellular location">
    <subcellularLocation>
        <location evidence="2">Membrane</location>
    </subcellularLocation>
</comment>
<feature type="region of interest" description="Disordered" evidence="10">
    <location>
        <begin position="1378"/>
        <end position="1454"/>
    </location>
</feature>
<dbReference type="PROSITE" id="PS50109">
    <property type="entry name" value="HIS_KIN"/>
    <property type="match status" value="1"/>
</dbReference>
<dbReference type="Gene3D" id="6.10.340.10">
    <property type="match status" value="1"/>
</dbReference>
<comment type="catalytic activity">
    <reaction evidence="1">
        <text>ATP + protein L-histidine = ADP + protein N-phospho-L-histidine.</text>
        <dbReference type="EC" id="2.7.13.3"/>
    </reaction>
</comment>
<organism evidence="14 15">
    <name type="scientific">Cellulomonas denverensis</name>
    <dbReference type="NCBI Taxonomy" id="264297"/>
    <lineage>
        <taxon>Bacteria</taxon>
        <taxon>Bacillati</taxon>
        <taxon>Actinomycetota</taxon>
        <taxon>Actinomycetes</taxon>
        <taxon>Micrococcales</taxon>
        <taxon>Cellulomonadaceae</taxon>
        <taxon>Cellulomonas</taxon>
    </lineage>
</organism>
<dbReference type="InterPro" id="IPR003594">
    <property type="entry name" value="HATPase_dom"/>
</dbReference>
<dbReference type="InterPro" id="IPR003660">
    <property type="entry name" value="HAMP_dom"/>
</dbReference>
<evidence type="ECO:0000256" key="8">
    <source>
        <dbReference type="ARBA" id="ARBA00022989"/>
    </source>
</evidence>
<dbReference type="SUPFAM" id="SSF55874">
    <property type="entry name" value="ATPase domain of HSP90 chaperone/DNA topoisomerase II/histidine kinase"/>
    <property type="match status" value="1"/>
</dbReference>
<feature type="compositionally biased region" description="Low complexity" evidence="10">
    <location>
        <begin position="1401"/>
        <end position="1414"/>
    </location>
</feature>
<evidence type="ECO:0000313" key="14">
    <source>
        <dbReference type="EMBL" id="NKY21725.1"/>
    </source>
</evidence>
<dbReference type="InterPro" id="IPR005467">
    <property type="entry name" value="His_kinase_dom"/>
</dbReference>
<dbReference type="SMART" id="SM00387">
    <property type="entry name" value="HATPase_c"/>
    <property type="match status" value="1"/>
</dbReference>
<dbReference type="Pfam" id="PF02518">
    <property type="entry name" value="HATPase_c"/>
    <property type="match status" value="1"/>
</dbReference>
<feature type="region of interest" description="Disordered" evidence="10">
    <location>
        <begin position="884"/>
        <end position="1350"/>
    </location>
</feature>
<name>A0A7X6KTW8_9CELL</name>
<feature type="compositionally biased region" description="Low complexity" evidence="10">
    <location>
        <begin position="1242"/>
        <end position="1270"/>
    </location>
</feature>
<protein>
    <recommendedName>
        <fullName evidence="3">histidine kinase</fullName>
        <ecNumber evidence="3">2.7.13.3</ecNumber>
    </recommendedName>
</protein>
<dbReference type="InterPro" id="IPR036890">
    <property type="entry name" value="HATPase_C_sf"/>
</dbReference>
<evidence type="ECO:0000256" key="6">
    <source>
        <dbReference type="ARBA" id="ARBA00022692"/>
    </source>
</evidence>
<gene>
    <name evidence="14" type="ORF">HGA03_03495</name>
</gene>
<dbReference type="CDD" id="cd06225">
    <property type="entry name" value="HAMP"/>
    <property type="match status" value="1"/>
</dbReference>
<dbReference type="InterPro" id="IPR013587">
    <property type="entry name" value="Nitrate/nitrite_sensing"/>
</dbReference>
<dbReference type="GO" id="GO:0000160">
    <property type="term" value="P:phosphorelay signal transduction system"/>
    <property type="evidence" value="ECO:0007669"/>
    <property type="project" value="UniProtKB-KW"/>
</dbReference>
<dbReference type="RefSeq" id="WP_168628775.1">
    <property type="nucleotide sequence ID" value="NZ_BONL01000010.1"/>
</dbReference>
<feature type="compositionally biased region" description="Low complexity" evidence="10">
    <location>
        <begin position="1188"/>
        <end position="1216"/>
    </location>
</feature>
<dbReference type="Pfam" id="PF00672">
    <property type="entry name" value="HAMP"/>
    <property type="match status" value="1"/>
</dbReference>
<evidence type="ECO:0000256" key="4">
    <source>
        <dbReference type="ARBA" id="ARBA00022553"/>
    </source>
</evidence>
<feature type="domain" description="HAMP" evidence="13">
    <location>
        <begin position="326"/>
        <end position="394"/>
    </location>
</feature>
<evidence type="ECO:0000256" key="10">
    <source>
        <dbReference type="SAM" id="MobiDB-lite"/>
    </source>
</evidence>
<dbReference type="InterPro" id="IPR050428">
    <property type="entry name" value="TCS_sensor_his_kinase"/>
</dbReference>
<keyword evidence="11" id="KW-0472">Membrane</keyword>
<feature type="region of interest" description="Disordered" evidence="10">
    <location>
        <begin position="778"/>
        <end position="803"/>
    </location>
</feature>
<feature type="compositionally biased region" description="Low complexity" evidence="10">
    <location>
        <begin position="885"/>
        <end position="897"/>
    </location>
</feature>
<feature type="region of interest" description="Disordered" evidence="10">
    <location>
        <begin position="665"/>
        <end position="698"/>
    </location>
</feature>
<keyword evidence="6 11" id="KW-0812">Transmembrane</keyword>
<dbReference type="Pfam" id="PF08376">
    <property type="entry name" value="NIT"/>
    <property type="match status" value="1"/>
</dbReference>
<dbReference type="PANTHER" id="PTHR45436">
    <property type="entry name" value="SENSOR HISTIDINE KINASE YKOH"/>
    <property type="match status" value="1"/>
</dbReference>
<evidence type="ECO:0000256" key="11">
    <source>
        <dbReference type="SAM" id="Phobius"/>
    </source>
</evidence>
<evidence type="ECO:0000256" key="2">
    <source>
        <dbReference type="ARBA" id="ARBA00004370"/>
    </source>
</evidence>
<evidence type="ECO:0000313" key="15">
    <source>
        <dbReference type="Proteomes" id="UP000581206"/>
    </source>
</evidence>
<feature type="compositionally biased region" description="Low complexity" evidence="10">
    <location>
        <begin position="981"/>
        <end position="991"/>
    </location>
</feature>
<evidence type="ECO:0000256" key="7">
    <source>
        <dbReference type="ARBA" id="ARBA00022777"/>
    </source>
</evidence>
<keyword evidence="8 11" id="KW-1133">Transmembrane helix</keyword>
<evidence type="ECO:0000256" key="1">
    <source>
        <dbReference type="ARBA" id="ARBA00000085"/>
    </source>
</evidence>
<reference evidence="14 15" key="1">
    <citation type="submission" date="2020-04" db="EMBL/GenBank/DDBJ databases">
        <title>MicrobeNet Type strains.</title>
        <authorList>
            <person name="Nicholson A.C."/>
        </authorList>
    </citation>
    <scope>NUCLEOTIDE SEQUENCE [LARGE SCALE GENOMIC DNA]</scope>
    <source>
        <strain evidence="14 15">ATCC BAA-788</strain>
    </source>
</reference>
<dbReference type="EC" id="2.7.13.3" evidence="3"/>
<keyword evidence="9" id="KW-0902">Two-component regulatory system</keyword>
<feature type="compositionally biased region" description="Basic and acidic residues" evidence="10">
    <location>
        <begin position="1415"/>
        <end position="1424"/>
    </location>
</feature>
<accession>A0A7X6KTW8</accession>
<dbReference type="PANTHER" id="PTHR45436:SF5">
    <property type="entry name" value="SENSOR HISTIDINE KINASE TRCS"/>
    <property type="match status" value="1"/>
</dbReference>
<proteinExistence type="predicted"/>
<dbReference type="PROSITE" id="PS50885">
    <property type="entry name" value="HAMP"/>
    <property type="match status" value="1"/>
</dbReference>
<keyword evidence="7" id="KW-0418">Kinase</keyword>
<dbReference type="GO" id="GO:0005886">
    <property type="term" value="C:plasma membrane"/>
    <property type="evidence" value="ECO:0007669"/>
    <property type="project" value="TreeGrafter"/>
</dbReference>
<dbReference type="EMBL" id="JAAXOX010000001">
    <property type="protein sequence ID" value="NKY21725.1"/>
    <property type="molecule type" value="Genomic_DNA"/>
</dbReference>
<feature type="domain" description="Histidine kinase" evidence="12">
    <location>
        <begin position="448"/>
        <end position="624"/>
    </location>
</feature>
<feature type="region of interest" description="Disordered" evidence="10">
    <location>
        <begin position="726"/>
        <end position="766"/>
    </location>
</feature>
<feature type="compositionally biased region" description="Low complexity" evidence="10">
    <location>
        <begin position="778"/>
        <end position="802"/>
    </location>
</feature>
<keyword evidence="5" id="KW-0808">Transferase</keyword>
<evidence type="ECO:0000256" key="9">
    <source>
        <dbReference type="ARBA" id="ARBA00023012"/>
    </source>
</evidence>
<dbReference type="GO" id="GO:0004673">
    <property type="term" value="F:protein histidine kinase activity"/>
    <property type="evidence" value="ECO:0007669"/>
    <property type="project" value="UniProtKB-EC"/>
</dbReference>
<comment type="caution">
    <text evidence="14">The sequence shown here is derived from an EMBL/GenBank/DDBJ whole genome shotgun (WGS) entry which is preliminary data.</text>
</comment>
<evidence type="ECO:0000259" key="13">
    <source>
        <dbReference type="PROSITE" id="PS50885"/>
    </source>
</evidence>
<keyword evidence="15" id="KW-1185">Reference proteome</keyword>
<evidence type="ECO:0000256" key="5">
    <source>
        <dbReference type="ARBA" id="ARBA00022679"/>
    </source>
</evidence>
<dbReference type="Gene3D" id="3.30.565.10">
    <property type="entry name" value="Histidine kinase-like ATPase, C-terminal domain"/>
    <property type="match status" value="1"/>
</dbReference>
<feature type="compositionally biased region" description="Low complexity" evidence="10">
    <location>
        <begin position="1098"/>
        <end position="1111"/>
    </location>
</feature>
<sequence length="1454" mass="147877">MLRRLGIRAKVLAVLALPVLVLLVASAYIAVQSAAQARTAAAVSQVVQVLPDYAIAVEALQQERTISMQKAGDEPLSGNLNSSRGSTDRALAALAESIAGLDLSDLDFRVGEAIETATTKADLSSIRSQVDNETLPQSLVVSNYTDVIAAQNNVPALVAETLSDRSLGSRLTAYGQVATTIERVLRAQPTSVEVLLDDGADPEQVRELAGLFAVADDARTQARTTTNNLRLAGIQLPSRDADLAAMQLAIESGNPETIASVNSARWNALVNAELATLRPVGDDLLASASDQADRLAAEAQREALITVGITVAATALSIVIAFLVSRGIVIPLRRLTTAAGEVREELPRLVEQVAEPGKAPDLSLAEIPVTSRDEVGRLAAAFNSVNATTIQVARDQAALRGSIAEMFVNVARRDQVLLGRQLAFIDSLERSEEDPATLANLFRLDHLATRMRRNAESLLVLAGIDSGRRLREAMPLSDVVRTASSEIEQYDRVQLDLGADPLMHGFNALAAAHLMAELLENATLFSEPGTPVQVRTAERAGERSGDRQVLVTITDQGLGMSDDELAEANATIASAAATDAIGAQRLGLYVVARLAARLGAQVSLARVSDGGSGTVATVTFPGALFTAEPGTAGPLESAATGAMPAIDPAGQPEPPTAVPVDLAALTDGATGTGLPRRRTSGTERTAEPVAQPDVVLPAPAETTLAPEIATASAGWAPAIAPDAAPLPSRGAGLPSRGASGLPTRTPGTAADPAATESVPEGPAGPRAGLFAGFRGRGAVPEESAATAAAPVPDEPAEPVAAPVPEPDDAAGFSSRGDLPEEFAATVAENHAAGFVVPALMPDEDEPLVAGWGGPVPVESFGAVVDEGPAAEQDWLAAEPYPVPETSGAGTDGSAAGAVPGLVADGPGNDVPGVDATWDLPGVDAGSTADPEWGATESGARAQDVGPTAGSPAPEPAPGPQAAVPAEATRSEPPFHVPEPFAPIDAADAPAPARERRVEVPDFASVVRGDGTDEPPAPPRRERGAKARRPFFSFGRRRRPTEPRAVTGAHKLVTPTGTATPATPAATPAPATAPAVERVPVPTWAPQDTAPTTVQDWTPAGPAAQDPAAGSPEWASAGTPDWAAEPGLAGGGQWTATPPVGQAGAPAAEESWTPTPPVGPGAGAWASTARSDAEPGSWSPAAPVDGGVAASAGGTPAAPASWATDPAAPASPATDPAAPGPWATSPATPGSWAADPAVPGSWAPGQEQAPAPEQPAPGAAPAWSPAGAWAPAEHDAADGTPSSALPTRVRGEVPPPVEDTPSAPTTGQRRDLGAWASARAARTDAEPQDGAAPVTPTGWAPEQAESDLGAGAFGAQGAATLAMRADIQEQALSELSQLSAYRPKTVDRPAGSLARRVPNQVPAAPEIAPATGAAPRDADAVRDRLSSFQSGSRRGRRALSDGRSGPTDAQPTPIP</sequence>
<evidence type="ECO:0000259" key="12">
    <source>
        <dbReference type="PROSITE" id="PS50109"/>
    </source>
</evidence>
<feature type="transmembrane region" description="Helical" evidence="11">
    <location>
        <begin position="303"/>
        <end position="324"/>
    </location>
</feature>
<dbReference type="Proteomes" id="UP000581206">
    <property type="component" value="Unassembled WGS sequence"/>
</dbReference>
<feature type="compositionally biased region" description="Low complexity" evidence="10">
    <location>
        <begin position="1052"/>
        <end position="1081"/>
    </location>
</feature>